<accession>A0A165LZ59</accession>
<feature type="domain" description="Isopenicillin N synthase-like Fe(2+) 2OG dioxygenase" evidence="1">
    <location>
        <begin position="184"/>
        <end position="288"/>
    </location>
</feature>
<dbReference type="PANTHER" id="PTHR47990">
    <property type="entry name" value="2-OXOGLUTARATE (2OG) AND FE(II)-DEPENDENT OXYGENASE SUPERFAMILY PROTEIN-RELATED"/>
    <property type="match status" value="1"/>
</dbReference>
<dbReference type="EMBL" id="KV425917">
    <property type="protein sequence ID" value="KZV98534.1"/>
    <property type="molecule type" value="Genomic_DNA"/>
</dbReference>
<dbReference type="InterPro" id="IPR026992">
    <property type="entry name" value="DIOX_N"/>
</dbReference>
<dbReference type="OrthoDB" id="406156at2759"/>
<dbReference type="Pfam" id="PF03171">
    <property type="entry name" value="2OG-FeII_Oxy"/>
    <property type="match status" value="1"/>
</dbReference>
<dbReference type="InterPro" id="IPR027443">
    <property type="entry name" value="IPNS-like_sf"/>
</dbReference>
<evidence type="ECO:0000313" key="3">
    <source>
        <dbReference type="EMBL" id="KZV98534.1"/>
    </source>
</evidence>
<dbReference type="InParanoid" id="A0A165LZ59"/>
<dbReference type="InterPro" id="IPR050231">
    <property type="entry name" value="Iron_ascorbate_oxido_reductase"/>
</dbReference>
<feature type="domain" description="Non-haem dioxygenase N-terminal" evidence="2">
    <location>
        <begin position="22"/>
        <end position="128"/>
    </location>
</feature>
<proteinExistence type="predicted"/>
<dbReference type="SUPFAM" id="SSF51197">
    <property type="entry name" value="Clavaminate synthase-like"/>
    <property type="match status" value="1"/>
</dbReference>
<evidence type="ECO:0000259" key="2">
    <source>
        <dbReference type="Pfam" id="PF14226"/>
    </source>
</evidence>
<dbReference type="PRINTS" id="PR00682">
    <property type="entry name" value="IPNSYNTHASE"/>
</dbReference>
<gene>
    <name evidence="3" type="ORF">EXIGLDRAFT_669375</name>
</gene>
<evidence type="ECO:0000259" key="1">
    <source>
        <dbReference type="Pfam" id="PF03171"/>
    </source>
</evidence>
<reference evidence="3 4" key="1">
    <citation type="journal article" date="2016" name="Mol. Biol. Evol.">
        <title>Comparative Genomics of Early-Diverging Mushroom-Forming Fungi Provides Insights into the Origins of Lignocellulose Decay Capabilities.</title>
        <authorList>
            <person name="Nagy L.G."/>
            <person name="Riley R."/>
            <person name="Tritt A."/>
            <person name="Adam C."/>
            <person name="Daum C."/>
            <person name="Floudas D."/>
            <person name="Sun H."/>
            <person name="Yadav J.S."/>
            <person name="Pangilinan J."/>
            <person name="Larsson K.H."/>
            <person name="Matsuura K."/>
            <person name="Barry K."/>
            <person name="Labutti K."/>
            <person name="Kuo R."/>
            <person name="Ohm R.A."/>
            <person name="Bhattacharya S.S."/>
            <person name="Shirouzu T."/>
            <person name="Yoshinaga Y."/>
            <person name="Martin F.M."/>
            <person name="Grigoriev I.V."/>
            <person name="Hibbett D.S."/>
        </authorList>
    </citation>
    <scope>NUCLEOTIDE SEQUENCE [LARGE SCALE GENOMIC DNA]</scope>
    <source>
        <strain evidence="3 4">HHB12029</strain>
    </source>
</reference>
<dbReference type="Gene3D" id="2.60.120.330">
    <property type="entry name" value="B-lactam Antibiotic, Isopenicillin N Synthase, Chain"/>
    <property type="match status" value="1"/>
</dbReference>
<sequence>MPEVPHYEHAAETTMQLDWVDLPVIDIAVAETEGREALALTVRKAMTDFGFFSVVNHGLTPEHTSRMFDIADVPFSQVDEVTKREYAADIKGTGSYEGYKLREYWHISGGVRDQIEHYNINRDITKREHPPALRPYLSEIEAFARFNHEKVLYTLLRLFARGMELPEDALVDLHKFDSQSETSVRFMKYYPRDETAEETTRSVWLKGHTESDIGTVTILWSQPVAALQILGRDDRWIWVRYVPNGLVINAGDALEFLSGGLYKATIHRVVQPPEDQRAKTRLGMFYFCFADDNVKLAPLLASPVLQRGGVKRRFADEDAPTMEEWRKGLTRSYGRSKLVKVGEKSRHEQEMVAGIVVRHFN</sequence>
<keyword evidence="4" id="KW-1185">Reference proteome</keyword>
<dbReference type="InterPro" id="IPR044861">
    <property type="entry name" value="IPNS-like_FE2OG_OXY"/>
</dbReference>
<evidence type="ECO:0000313" key="4">
    <source>
        <dbReference type="Proteomes" id="UP000077266"/>
    </source>
</evidence>
<name>A0A165LZ59_EXIGL</name>
<dbReference type="Proteomes" id="UP000077266">
    <property type="component" value="Unassembled WGS sequence"/>
</dbReference>
<dbReference type="Pfam" id="PF14226">
    <property type="entry name" value="DIOX_N"/>
    <property type="match status" value="1"/>
</dbReference>
<dbReference type="STRING" id="1314781.A0A165LZ59"/>
<dbReference type="AlphaFoldDB" id="A0A165LZ59"/>
<organism evidence="3 4">
    <name type="scientific">Exidia glandulosa HHB12029</name>
    <dbReference type="NCBI Taxonomy" id="1314781"/>
    <lineage>
        <taxon>Eukaryota</taxon>
        <taxon>Fungi</taxon>
        <taxon>Dikarya</taxon>
        <taxon>Basidiomycota</taxon>
        <taxon>Agaricomycotina</taxon>
        <taxon>Agaricomycetes</taxon>
        <taxon>Auriculariales</taxon>
        <taxon>Exidiaceae</taxon>
        <taxon>Exidia</taxon>
    </lineage>
</organism>
<protein>
    <submittedName>
        <fullName evidence="3">Clavaminate synthase-like protein</fullName>
    </submittedName>
</protein>